<evidence type="ECO:0000256" key="2">
    <source>
        <dbReference type="ARBA" id="ARBA00059219"/>
    </source>
</evidence>
<keyword evidence="6" id="KW-1185">Reference proteome</keyword>
<dbReference type="GO" id="GO:0045116">
    <property type="term" value="P:protein neddylation"/>
    <property type="evidence" value="ECO:0007669"/>
    <property type="project" value="TreeGrafter"/>
</dbReference>
<gene>
    <name evidence="5" type="ORF">CHIRRI_LOCUS2239</name>
</gene>
<dbReference type="FunFam" id="1.10.238.10:FF:000030">
    <property type="entry name" value="DCN1-like protein"/>
    <property type="match status" value="1"/>
</dbReference>
<sequence>MGNCLKCFNTNNSSDNAASAQRIQISEKISQDSHFETEELLQTTNLNHKSNHYDSNNLNKMSLVINGNSSLIDDKTTIQSVKESQLTDNAINKLFEEYKDKDEDTILSEGIERLCQDLQYSPDEFSILVLAFCLDAKQMCKFSKQEFIYGLKNLNASTVNELRLRIIHIVEKLQVDDDLFKQLYRFTFHFGLDEGARILNLDMAMSLWKLVYSVHTPDNNLLERWLGFLSKENIRGIQRDTWLMFQNFAECFDINSYDSDEAWPSLFDDFVEYEITRLKEKDQNNDDEAEQ</sequence>
<dbReference type="GO" id="GO:2000436">
    <property type="term" value="P:positive regulation of protein neddylation"/>
    <property type="evidence" value="ECO:0007669"/>
    <property type="project" value="UniProtKB-ARBA"/>
</dbReference>
<dbReference type="FunFam" id="1.10.238.200:FF:000003">
    <property type="entry name" value="DCN1-like protein 3"/>
    <property type="match status" value="1"/>
</dbReference>
<reference evidence="5" key="2">
    <citation type="submission" date="2022-10" db="EMBL/GenBank/DDBJ databases">
        <authorList>
            <consortium name="ENA_rothamsted_submissions"/>
            <consortium name="culmorum"/>
            <person name="King R."/>
        </authorList>
    </citation>
    <scope>NUCLEOTIDE SEQUENCE</scope>
</reference>
<evidence type="ECO:0000259" key="4">
    <source>
        <dbReference type="PROSITE" id="PS51229"/>
    </source>
</evidence>
<keyword evidence="1" id="KW-0833">Ubl conjugation pathway</keyword>
<comment type="function">
    <text evidence="2">Promotes neddylation of cullin components of SCF-type E3 ubiquitin ligase complexes and thus regulates SCF-type complex activity. Function promotes cell proliferation.</text>
</comment>
<dbReference type="GO" id="GO:0097602">
    <property type="term" value="F:cullin family protein binding"/>
    <property type="evidence" value="ECO:0007669"/>
    <property type="project" value="TreeGrafter"/>
</dbReference>
<accession>A0A9N9RL81</accession>
<dbReference type="PROSITE" id="PS51229">
    <property type="entry name" value="DCUN1"/>
    <property type="match status" value="1"/>
</dbReference>
<evidence type="ECO:0000256" key="3">
    <source>
        <dbReference type="RuleBase" id="RU410713"/>
    </source>
</evidence>
<dbReference type="PANTHER" id="PTHR12281:SF31">
    <property type="entry name" value="DCN1-LIKE PROTEIN 3"/>
    <property type="match status" value="1"/>
</dbReference>
<dbReference type="GO" id="GO:0005886">
    <property type="term" value="C:plasma membrane"/>
    <property type="evidence" value="ECO:0007669"/>
    <property type="project" value="UniProtKB-ARBA"/>
</dbReference>
<dbReference type="InterPro" id="IPR014764">
    <property type="entry name" value="DCN-prot"/>
</dbReference>
<dbReference type="GO" id="GO:0032182">
    <property type="term" value="F:ubiquitin-like protein binding"/>
    <property type="evidence" value="ECO:0007669"/>
    <property type="project" value="TreeGrafter"/>
</dbReference>
<dbReference type="EMBL" id="OU895877">
    <property type="protein sequence ID" value="CAG9799270.1"/>
    <property type="molecule type" value="Genomic_DNA"/>
</dbReference>
<comment type="function">
    <text evidence="3">Neddylation of cullins play an essential role in the regulation of SCF-type complexes activity.</text>
</comment>
<dbReference type="InterPro" id="IPR005176">
    <property type="entry name" value="PONY_dom"/>
</dbReference>
<evidence type="ECO:0000313" key="5">
    <source>
        <dbReference type="EMBL" id="CAG9799270.1"/>
    </source>
</evidence>
<dbReference type="GO" id="GO:0000151">
    <property type="term" value="C:ubiquitin ligase complex"/>
    <property type="evidence" value="ECO:0007669"/>
    <property type="project" value="TreeGrafter"/>
</dbReference>
<protein>
    <recommendedName>
        <fullName evidence="3">Defective in cullin neddylation protein</fullName>
    </recommendedName>
</protein>
<dbReference type="AlphaFoldDB" id="A0A9N9RL81"/>
<organism evidence="5 6">
    <name type="scientific">Chironomus riparius</name>
    <dbReference type="NCBI Taxonomy" id="315576"/>
    <lineage>
        <taxon>Eukaryota</taxon>
        <taxon>Metazoa</taxon>
        <taxon>Ecdysozoa</taxon>
        <taxon>Arthropoda</taxon>
        <taxon>Hexapoda</taxon>
        <taxon>Insecta</taxon>
        <taxon>Pterygota</taxon>
        <taxon>Neoptera</taxon>
        <taxon>Endopterygota</taxon>
        <taxon>Diptera</taxon>
        <taxon>Nematocera</taxon>
        <taxon>Chironomoidea</taxon>
        <taxon>Chironomidae</taxon>
        <taxon>Chironominae</taxon>
        <taxon>Chironomus</taxon>
    </lineage>
</organism>
<dbReference type="GO" id="GO:0031624">
    <property type="term" value="F:ubiquitin conjugating enzyme binding"/>
    <property type="evidence" value="ECO:0007669"/>
    <property type="project" value="TreeGrafter"/>
</dbReference>
<reference evidence="5" key="1">
    <citation type="submission" date="2022-01" db="EMBL/GenBank/DDBJ databases">
        <authorList>
            <person name="King R."/>
        </authorList>
    </citation>
    <scope>NUCLEOTIDE SEQUENCE</scope>
</reference>
<name>A0A9N9RL81_9DIPT</name>
<dbReference type="OrthoDB" id="27198at2759"/>
<dbReference type="Gene3D" id="1.10.238.200">
    <property type="entry name" value="Cullin, PONY binding domain"/>
    <property type="match status" value="1"/>
</dbReference>
<dbReference type="InterPro" id="IPR042460">
    <property type="entry name" value="DCN1-like_PONY"/>
</dbReference>
<evidence type="ECO:0000256" key="1">
    <source>
        <dbReference type="ARBA" id="ARBA00022786"/>
    </source>
</evidence>
<dbReference type="Proteomes" id="UP001153620">
    <property type="component" value="Chromosome 1"/>
</dbReference>
<feature type="domain" description="DCUN1" evidence="4">
    <location>
        <begin position="86"/>
        <end position="275"/>
    </location>
</feature>
<evidence type="ECO:0000313" key="6">
    <source>
        <dbReference type="Proteomes" id="UP001153620"/>
    </source>
</evidence>
<proteinExistence type="predicted"/>
<dbReference type="Gene3D" id="1.10.238.10">
    <property type="entry name" value="EF-hand"/>
    <property type="match status" value="1"/>
</dbReference>
<dbReference type="PANTHER" id="PTHR12281">
    <property type="entry name" value="RP42 RELATED"/>
    <property type="match status" value="1"/>
</dbReference>
<dbReference type="Pfam" id="PF03556">
    <property type="entry name" value="Cullin_binding"/>
    <property type="match status" value="1"/>
</dbReference>